<dbReference type="InterPro" id="IPR051257">
    <property type="entry name" value="Diverse_CBS-Domain"/>
</dbReference>
<dbReference type="SMART" id="SM00116">
    <property type="entry name" value="CBS"/>
    <property type="match status" value="2"/>
</dbReference>
<accession>A0AA38GQ72</accession>
<evidence type="ECO:0000256" key="1">
    <source>
        <dbReference type="ARBA" id="ARBA00023122"/>
    </source>
</evidence>
<dbReference type="InterPro" id="IPR046342">
    <property type="entry name" value="CBS_dom_sf"/>
</dbReference>
<dbReference type="EMBL" id="JAHRHJ020000002">
    <property type="protein sequence ID" value="KAH9326564.1"/>
    <property type="molecule type" value="Genomic_DNA"/>
</dbReference>
<dbReference type="PANTHER" id="PTHR43080:SF29">
    <property type="entry name" value="OS02G0818000 PROTEIN"/>
    <property type="match status" value="1"/>
</dbReference>
<dbReference type="PROSITE" id="PS51371">
    <property type="entry name" value="CBS"/>
    <property type="match status" value="1"/>
</dbReference>
<dbReference type="AlphaFoldDB" id="A0AA38GQ72"/>
<dbReference type="InterPro" id="IPR000644">
    <property type="entry name" value="CBS_dom"/>
</dbReference>
<evidence type="ECO:0000313" key="5">
    <source>
        <dbReference type="Proteomes" id="UP000824469"/>
    </source>
</evidence>
<organism evidence="4 5">
    <name type="scientific">Taxus chinensis</name>
    <name type="common">Chinese yew</name>
    <name type="synonym">Taxus wallichiana var. chinensis</name>
    <dbReference type="NCBI Taxonomy" id="29808"/>
    <lineage>
        <taxon>Eukaryota</taxon>
        <taxon>Viridiplantae</taxon>
        <taxon>Streptophyta</taxon>
        <taxon>Embryophyta</taxon>
        <taxon>Tracheophyta</taxon>
        <taxon>Spermatophyta</taxon>
        <taxon>Pinopsida</taxon>
        <taxon>Pinidae</taxon>
        <taxon>Conifers II</taxon>
        <taxon>Cupressales</taxon>
        <taxon>Taxaceae</taxon>
        <taxon>Taxus</taxon>
    </lineage>
</organism>
<dbReference type="Pfam" id="PF00571">
    <property type="entry name" value="CBS"/>
    <property type="match status" value="2"/>
</dbReference>
<evidence type="ECO:0000256" key="2">
    <source>
        <dbReference type="PROSITE-ProRule" id="PRU00703"/>
    </source>
</evidence>
<dbReference type="Proteomes" id="UP000824469">
    <property type="component" value="Unassembled WGS sequence"/>
</dbReference>
<feature type="domain" description="CBS" evidence="3">
    <location>
        <begin position="173"/>
        <end position="228"/>
    </location>
</feature>
<reference evidence="4 5" key="1">
    <citation type="journal article" date="2021" name="Nat. Plants">
        <title>The Taxus genome provides insights into paclitaxel biosynthesis.</title>
        <authorList>
            <person name="Xiong X."/>
            <person name="Gou J."/>
            <person name="Liao Q."/>
            <person name="Li Y."/>
            <person name="Zhou Q."/>
            <person name="Bi G."/>
            <person name="Li C."/>
            <person name="Du R."/>
            <person name="Wang X."/>
            <person name="Sun T."/>
            <person name="Guo L."/>
            <person name="Liang H."/>
            <person name="Lu P."/>
            <person name="Wu Y."/>
            <person name="Zhang Z."/>
            <person name="Ro D.K."/>
            <person name="Shang Y."/>
            <person name="Huang S."/>
            <person name="Yan J."/>
        </authorList>
    </citation>
    <scope>NUCLEOTIDE SEQUENCE [LARGE SCALE GENOMIC DNA]</scope>
    <source>
        <strain evidence="4">Ta-2019</strain>
    </source>
</reference>
<sequence length="228" mass="24895">MSLVTSLNSNCVAFAALPLLPLLPTQLSQSKFQRKTSRKIQVRGRADIQVICALSSNKSVQVKKEEKIEFVEGILSGEWPESFSILNFEDLSAYYEPLVFKAEAQPSTLLAEVMSEQVYTASPHQSLRDINHHFAIVSGLPIVNEEMKCVGVLSRKDAAKASNGSKSKVGEVMSSPVITLSADKTVLDAAILMLKNKIHRIPIVNGAEHVVGIVTRTDIFNALEGFSV</sequence>
<dbReference type="OMA" id="DKMQPSA"/>
<comment type="caution">
    <text evidence="4">The sequence shown here is derived from an EMBL/GenBank/DDBJ whole genome shotgun (WGS) entry which is preliminary data.</text>
</comment>
<keyword evidence="1 2" id="KW-0129">CBS domain</keyword>
<evidence type="ECO:0000313" key="4">
    <source>
        <dbReference type="EMBL" id="KAH9326564.1"/>
    </source>
</evidence>
<evidence type="ECO:0000259" key="3">
    <source>
        <dbReference type="PROSITE" id="PS51371"/>
    </source>
</evidence>
<proteinExistence type="predicted"/>
<gene>
    <name evidence="4" type="ORF">KI387_006742</name>
</gene>
<dbReference type="SUPFAM" id="SSF54631">
    <property type="entry name" value="CBS-domain pair"/>
    <property type="match status" value="1"/>
</dbReference>
<protein>
    <recommendedName>
        <fullName evidence="3">CBS domain-containing protein</fullName>
    </recommendedName>
</protein>
<name>A0AA38GQ72_TAXCH</name>
<dbReference type="PANTHER" id="PTHR43080">
    <property type="entry name" value="CBS DOMAIN-CONTAINING PROTEIN CBSX3, MITOCHONDRIAL"/>
    <property type="match status" value="1"/>
</dbReference>
<keyword evidence="5" id="KW-1185">Reference proteome</keyword>
<dbReference type="Gene3D" id="3.10.580.10">
    <property type="entry name" value="CBS-domain"/>
    <property type="match status" value="1"/>
</dbReference>